<dbReference type="RefSeq" id="WP_324276832.1">
    <property type="nucleotide sequence ID" value="NZ_CP141261.1"/>
</dbReference>
<sequence>MALNTWWTADPAQRYWMEITLRDDLGANLKAPKLNAGVWSYDLVGEVKPGDRVLHWSGKARALVGWSDVMESATTVPEYTWQPRGTSGRALPGPAPPKAGLRRSKGFPTSRSPRPRPRCCRCLISSWSSARP</sequence>
<feature type="region of interest" description="Disordered" evidence="1">
    <location>
        <begin position="79"/>
        <end position="117"/>
    </location>
</feature>
<organism evidence="2 3">
    <name type="scientific">Blastococcus brunescens</name>
    <dbReference type="NCBI Taxonomy" id="1564165"/>
    <lineage>
        <taxon>Bacteria</taxon>
        <taxon>Bacillati</taxon>
        <taxon>Actinomycetota</taxon>
        <taxon>Actinomycetes</taxon>
        <taxon>Geodermatophilales</taxon>
        <taxon>Geodermatophilaceae</taxon>
        <taxon>Blastococcus</taxon>
    </lineage>
</organism>
<accession>A0ABZ1B5W7</accession>
<name>A0ABZ1B5W7_9ACTN</name>
<keyword evidence="3" id="KW-1185">Reference proteome</keyword>
<gene>
    <name evidence="2" type="ORF">U6N30_07905</name>
</gene>
<dbReference type="Proteomes" id="UP001324287">
    <property type="component" value="Chromosome"/>
</dbReference>
<protein>
    <submittedName>
        <fullName evidence="2">Uncharacterized protein</fullName>
    </submittedName>
</protein>
<evidence type="ECO:0000313" key="2">
    <source>
        <dbReference type="EMBL" id="WRL65511.1"/>
    </source>
</evidence>
<evidence type="ECO:0000313" key="3">
    <source>
        <dbReference type="Proteomes" id="UP001324287"/>
    </source>
</evidence>
<dbReference type="EMBL" id="CP141261">
    <property type="protein sequence ID" value="WRL65511.1"/>
    <property type="molecule type" value="Genomic_DNA"/>
</dbReference>
<reference evidence="2 3" key="1">
    <citation type="submission" date="2023-12" db="EMBL/GenBank/DDBJ databases">
        <title>Blastococcus brunescens sp. nov., an actonobacterium isolated from sandstone collected in sahara desert.</title>
        <authorList>
            <person name="Gtari M."/>
            <person name="Ghodhbane F."/>
        </authorList>
    </citation>
    <scope>NUCLEOTIDE SEQUENCE [LARGE SCALE GENOMIC DNA]</scope>
    <source>
        <strain evidence="2 3">BMG 8361</strain>
    </source>
</reference>
<evidence type="ECO:0000256" key="1">
    <source>
        <dbReference type="SAM" id="MobiDB-lite"/>
    </source>
</evidence>
<proteinExistence type="predicted"/>